<sequence length="204" mass="23380">MDIITPQRLYHGTTDNLVNLFQSKLLDSRYWRPGRDFGEGFYTTISAAQARNWARKAAARSFMGTELACVLEIELISIPAKMDPLIFLSDSLAWAEFVMSHRRVMQKGEADPCHKHPDIIIGPMADGDTGRIIEEAVQLNRDVHWFYDQILRNTRGRKLDALRLGNQVVFSSEKWEASLRFVGYNIFTGGRWIYYENTSSAESI</sequence>
<dbReference type="Pfam" id="PF13151">
    <property type="entry name" value="DUF3990"/>
    <property type="match status" value="1"/>
</dbReference>
<organism evidence="1 2">
    <name type="scientific">Paenibacillus oryzisoli</name>
    <dbReference type="NCBI Taxonomy" id="1850517"/>
    <lineage>
        <taxon>Bacteria</taxon>
        <taxon>Bacillati</taxon>
        <taxon>Bacillota</taxon>
        <taxon>Bacilli</taxon>
        <taxon>Bacillales</taxon>
        <taxon>Paenibacillaceae</taxon>
        <taxon>Paenibacillus</taxon>
    </lineage>
</organism>
<dbReference type="RefSeq" id="WP_068662456.1">
    <property type="nucleotide sequence ID" value="NZ_LYPB01000048.1"/>
</dbReference>
<dbReference type="OrthoDB" id="9813772at2"/>
<evidence type="ECO:0008006" key="3">
    <source>
        <dbReference type="Google" id="ProtNLM"/>
    </source>
</evidence>
<gene>
    <name evidence="1" type="ORF">A8708_16860</name>
</gene>
<dbReference type="STRING" id="1850517.A8708_16860"/>
<evidence type="ECO:0000313" key="2">
    <source>
        <dbReference type="Proteomes" id="UP000078454"/>
    </source>
</evidence>
<reference evidence="1 2" key="1">
    <citation type="submission" date="2016-05" db="EMBL/GenBank/DDBJ databases">
        <title>Paenibacillus sp. 1ZS3-15 nov., isolated from the rhizosphere soil.</title>
        <authorList>
            <person name="Zhang X.X."/>
            <person name="Zhang J."/>
        </authorList>
    </citation>
    <scope>NUCLEOTIDE SEQUENCE [LARGE SCALE GENOMIC DNA]</scope>
    <source>
        <strain evidence="1 2">1ZS3-15</strain>
    </source>
</reference>
<protein>
    <recommendedName>
        <fullName evidence="3">DUF3990 domain-containing protein</fullName>
    </recommendedName>
</protein>
<name>A0A198AKJ2_9BACL</name>
<proteinExistence type="predicted"/>
<dbReference type="InterPro" id="IPR025051">
    <property type="entry name" value="DUF3990"/>
</dbReference>
<comment type="caution">
    <text evidence="1">The sequence shown here is derived from an EMBL/GenBank/DDBJ whole genome shotgun (WGS) entry which is preliminary data.</text>
</comment>
<dbReference type="Proteomes" id="UP000078454">
    <property type="component" value="Unassembled WGS sequence"/>
</dbReference>
<dbReference type="AlphaFoldDB" id="A0A198AKJ2"/>
<accession>A0A198AKJ2</accession>
<keyword evidence="2" id="KW-1185">Reference proteome</keyword>
<dbReference type="EMBL" id="LYPB01000048">
    <property type="protein sequence ID" value="OAS21595.1"/>
    <property type="molecule type" value="Genomic_DNA"/>
</dbReference>
<evidence type="ECO:0000313" key="1">
    <source>
        <dbReference type="EMBL" id="OAS21595.1"/>
    </source>
</evidence>